<sequence length="114" mass="12823">MYEGKAHPPLPHAQFLRRLLLHALAALALLTFSLLLGMAGYMHYEQLPWRDAFLNAAMLMGGMGQVDAPKTNAGKVFSGLYALYAGLGFLVTASLLFAPWVHRVMHRFHWQEDR</sequence>
<accession>A0A7X0BTE7</accession>
<dbReference type="AlphaFoldDB" id="A0A7X0BTE7"/>
<proteinExistence type="predicted"/>
<dbReference type="Proteomes" id="UP000557193">
    <property type="component" value="Unassembled WGS sequence"/>
</dbReference>
<name>A0A7X0BTE7_9PSED</name>
<evidence type="ECO:0000313" key="2">
    <source>
        <dbReference type="EMBL" id="MBB6342460.1"/>
    </source>
</evidence>
<evidence type="ECO:0008006" key="4">
    <source>
        <dbReference type="Google" id="ProtNLM"/>
    </source>
</evidence>
<feature type="transmembrane region" description="Helical" evidence="1">
    <location>
        <begin position="20"/>
        <end position="44"/>
    </location>
</feature>
<organism evidence="2 3">
    <name type="scientific">Pseudomonas fluvialis</name>
    <dbReference type="NCBI Taxonomy" id="1793966"/>
    <lineage>
        <taxon>Bacteria</taxon>
        <taxon>Pseudomonadati</taxon>
        <taxon>Pseudomonadota</taxon>
        <taxon>Gammaproteobacteria</taxon>
        <taxon>Pseudomonadales</taxon>
        <taxon>Pseudomonadaceae</taxon>
        <taxon>Pseudomonas</taxon>
    </lineage>
</organism>
<keyword evidence="1" id="KW-1133">Transmembrane helix</keyword>
<keyword evidence="1" id="KW-0812">Transmembrane</keyword>
<keyword evidence="3" id="KW-1185">Reference proteome</keyword>
<evidence type="ECO:0000256" key="1">
    <source>
        <dbReference type="SAM" id="Phobius"/>
    </source>
</evidence>
<reference evidence="2 3" key="1">
    <citation type="submission" date="2020-08" db="EMBL/GenBank/DDBJ databases">
        <title>Functional genomics of gut bacteria from endangered species of beetles.</title>
        <authorList>
            <person name="Carlos-Shanley C."/>
        </authorList>
    </citation>
    <scope>NUCLEOTIDE SEQUENCE [LARGE SCALE GENOMIC DNA]</scope>
    <source>
        <strain evidence="2 3">S00202</strain>
    </source>
</reference>
<evidence type="ECO:0000313" key="3">
    <source>
        <dbReference type="Proteomes" id="UP000557193"/>
    </source>
</evidence>
<keyword evidence="1" id="KW-0472">Membrane</keyword>
<dbReference type="Gene3D" id="1.10.287.70">
    <property type="match status" value="1"/>
</dbReference>
<protein>
    <recommendedName>
        <fullName evidence="4">Two pore domain potassium channel family protein</fullName>
    </recommendedName>
</protein>
<dbReference type="RefSeq" id="WP_184683957.1">
    <property type="nucleotide sequence ID" value="NZ_JACHLL010000004.1"/>
</dbReference>
<feature type="transmembrane region" description="Helical" evidence="1">
    <location>
        <begin position="81"/>
        <end position="101"/>
    </location>
</feature>
<gene>
    <name evidence="2" type="ORF">HNP49_002642</name>
</gene>
<comment type="caution">
    <text evidence="2">The sequence shown here is derived from an EMBL/GenBank/DDBJ whole genome shotgun (WGS) entry which is preliminary data.</text>
</comment>
<dbReference type="EMBL" id="JACHLL010000004">
    <property type="protein sequence ID" value="MBB6342460.1"/>
    <property type="molecule type" value="Genomic_DNA"/>
</dbReference>